<evidence type="ECO:0000313" key="1">
    <source>
        <dbReference type="EMBL" id="KAF5810618.1"/>
    </source>
</evidence>
<dbReference type="Gramene" id="mRNA:HanXRQr2_Chr04g0171761">
    <property type="protein sequence ID" value="CDS:HanXRQr2_Chr04g0171761.1"/>
    <property type="gene ID" value="HanXRQr2_Chr04g0171761"/>
</dbReference>
<dbReference type="AlphaFoldDB" id="A0A9K3J914"/>
<accession>A0A9K3J914</accession>
<dbReference type="EMBL" id="MNCJ02000319">
    <property type="protein sequence ID" value="KAF5810618.1"/>
    <property type="molecule type" value="Genomic_DNA"/>
</dbReference>
<protein>
    <submittedName>
        <fullName evidence="1">Uncharacterized protein</fullName>
    </submittedName>
</protein>
<sequence length="97" mass="11516">MYKYPMHNFTSNLHNSFNQLNSHHLFILQDKNSSIILALISSSITITQFMELQDHHTTRLSGFYFKPSIQTNSSIKHLLMMILIHTQVQFFKFHEFD</sequence>
<reference evidence="1" key="1">
    <citation type="journal article" date="2017" name="Nature">
        <title>The sunflower genome provides insights into oil metabolism, flowering and Asterid evolution.</title>
        <authorList>
            <person name="Badouin H."/>
            <person name="Gouzy J."/>
            <person name="Grassa C.J."/>
            <person name="Murat F."/>
            <person name="Staton S.E."/>
            <person name="Cottret L."/>
            <person name="Lelandais-Briere C."/>
            <person name="Owens G.L."/>
            <person name="Carrere S."/>
            <person name="Mayjonade B."/>
            <person name="Legrand L."/>
            <person name="Gill N."/>
            <person name="Kane N.C."/>
            <person name="Bowers J.E."/>
            <person name="Hubner S."/>
            <person name="Bellec A."/>
            <person name="Berard A."/>
            <person name="Berges H."/>
            <person name="Blanchet N."/>
            <person name="Boniface M.C."/>
            <person name="Brunel D."/>
            <person name="Catrice O."/>
            <person name="Chaidir N."/>
            <person name="Claudel C."/>
            <person name="Donnadieu C."/>
            <person name="Faraut T."/>
            <person name="Fievet G."/>
            <person name="Helmstetter N."/>
            <person name="King M."/>
            <person name="Knapp S.J."/>
            <person name="Lai Z."/>
            <person name="Le Paslier M.C."/>
            <person name="Lippi Y."/>
            <person name="Lorenzon L."/>
            <person name="Mandel J.R."/>
            <person name="Marage G."/>
            <person name="Marchand G."/>
            <person name="Marquand E."/>
            <person name="Bret-Mestries E."/>
            <person name="Morien E."/>
            <person name="Nambeesan S."/>
            <person name="Nguyen T."/>
            <person name="Pegot-Espagnet P."/>
            <person name="Pouilly N."/>
            <person name="Raftis F."/>
            <person name="Sallet E."/>
            <person name="Schiex T."/>
            <person name="Thomas J."/>
            <person name="Vandecasteele C."/>
            <person name="Vares D."/>
            <person name="Vear F."/>
            <person name="Vautrin S."/>
            <person name="Crespi M."/>
            <person name="Mangin B."/>
            <person name="Burke J.M."/>
            <person name="Salse J."/>
            <person name="Munos S."/>
            <person name="Vincourt P."/>
            <person name="Rieseberg L.H."/>
            <person name="Langlade N.B."/>
        </authorList>
    </citation>
    <scope>NUCLEOTIDE SEQUENCE</scope>
    <source>
        <tissue evidence="1">Leaves</tissue>
    </source>
</reference>
<comment type="caution">
    <text evidence="1">The sequence shown here is derived from an EMBL/GenBank/DDBJ whole genome shotgun (WGS) entry which is preliminary data.</text>
</comment>
<reference evidence="1" key="2">
    <citation type="submission" date="2020-06" db="EMBL/GenBank/DDBJ databases">
        <title>Helianthus annuus Genome sequencing and assembly Release 2.</title>
        <authorList>
            <person name="Gouzy J."/>
            <person name="Langlade N."/>
            <person name="Munos S."/>
        </authorList>
    </citation>
    <scope>NUCLEOTIDE SEQUENCE</scope>
    <source>
        <tissue evidence="1">Leaves</tissue>
    </source>
</reference>
<organism evidence="1 2">
    <name type="scientific">Helianthus annuus</name>
    <name type="common">Common sunflower</name>
    <dbReference type="NCBI Taxonomy" id="4232"/>
    <lineage>
        <taxon>Eukaryota</taxon>
        <taxon>Viridiplantae</taxon>
        <taxon>Streptophyta</taxon>
        <taxon>Embryophyta</taxon>
        <taxon>Tracheophyta</taxon>
        <taxon>Spermatophyta</taxon>
        <taxon>Magnoliopsida</taxon>
        <taxon>eudicotyledons</taxon>
        <taxon>Gunneridae</taxon>
        <taxon>Pentapetalae</taxon>
        <taxon>asterids</taxon>
        <taxon>campanulids</taxon>
        <taxon>Asterales</taxon>
        <taxon>Asteraceae</taxon>
        <taxon>Asteroideae</taxon>
        <taxon>Heliantheae alliance</taxon>
        <taxon>Heliantheae</taxon>
        <taxon>Helianthus</taxon>
    </lineage>
</organism>
<keyword evidence="2" id="KW-1185">Reference proteome</keyword>
<evidence type="ECO:0000313" key="2">
    <source>
        <dbReference type="Proteomes" id="UP000215914"/>
    </source>
</evidence>
<name>A0A9K3J914_HELAN</name>
<proteinExistence type="predicted"/>
<dbReference type="Proteomes" id="UP000215914">
    <property type="component" value="Unassembled WGS sequence"/>
</dbReference>
<gene>
    <name evidence="1" type="ORF">HanXRQr2_Chr04g0171761</name>
</gene>